<gene>
    <name evidence="8" type="ORF">PCANC_21200</name>
</gene>
<evidence type="ECO:0000256" key="3">
    <source>
        <dbReference type="ARBA" id="ARBA00022552"/>
    </source>
</evidence>
<comment type="subcellular location">
    <subcellularLocation>
        <location evidence="1">Nucleus</location>
        <location evidence="1">Nucleolus</location>
    </subcellularLocation>
</comment>
<sequence>MESAQARMERMLPELRDLEQKKTFTKTEISAIVTQRNYYEALIARPKQAECYLKYIEYEKRLEKLRRLRVGKYGHSKGRTTLSDYSIPLHILSLYSSAAKRFPESLELWTSYIAYSLTQASDKLVSRVLSAAIAAHPSHADFWVMAAQFEADGDETGKGGGNVDGARKLLMRGLRFFKDASSLPLWIEWIRIELNFIQTIEKRREALGLPETQSKSTDPSHSVQTEANEHIDPALKTTDDLRQLPEDSDTPMTPLNHNINCADLKGQEALLSGALVKIVLQSAFEAIPGLDVFRAILPLLHTFESPIRPALLNFLYGKLSEMYPDSPKALVMLTTRPLYKHYSAGKTLAVSGEELVDLLAGTIRQLQQLCKDKTDLTSMPEEFLIFLIEMYTVLQEVEMKEYVSAVIRQTLSITIKKEADTPALHKLAISHYENTTSMTDGLRTASTATQRFPDCLDLWEMRLALLLKSHEDGPVTPVIVEVFQEAIQRFPGSIRLAEEYIQFLKLQHTHKALNDEELWTEIEKHLDSTLKTCPPKQDESRHSGGYPPLNVPEVYQRALTQCPGKMSSMELIKYLSNKSVLSLNFLSWLLSASSTQHDLKVLDHLHGLTTSHPQAQLDHWANYLSFLLSRKRDCHAASRLLAKAKSLLGRKASEQLEEKWIQINASLSNSSPTQVVLH</sequence>
<keyword evidence="5" id="KW-0539">Nucleus</keyword>
<name>A0A2N5TY69_9BASI</name>
<evidence type="ECO:0000256" key="2">
    <source>
        <dbReference type="ARBA" id="ARBA00010734"/>
    </source>
</evidence>
<dbReference type="InterPro" id="IPR055347">
    <property type="entry name" value="UTP6_N"/>
</dbReference>
<dbReference type="Proteomes" id="UP000235388">
    <property type="component" value="Unassembled WGS sequence"/>
</dbReference>
<dbReference type="EMBL" id="PGCJ01000378">
    <property type="protein sequence ID" value="PLW30453.1"/>
    <property type="molecule type" value="Genomic_DNA"/>
</dbReference>
<dbReference type="OrthoDB" id="28112at2759"/>
<dbReference type="PANTHER" id="PTHR23271">
    <property type="entry name" value="HEPATOCELLULAR CARCINOMA-ASSOCIATED ANTIGEN 66"/>
    <property type="match status" value="1"/>
</dbReference>
<evidence type="ECO:0000313" key="8">
    <source>
        <dbReference type="EMBL" id="PLW30453.1"/>
    </source>
</evidence>
<evidence type="ECO:0000259" key="7">
    <source>
        <dbReference type="Pfam" id="PF08640"/>
    </source>
</evidence>
<feature type="region of interest" description="Disordered" evidence="6">
    <location>
        <begin position="208"/>
        <end position="255"/>
    </location>
</feature>
<proteinExistence type="inferred from homology"/>
<comment type="caution">
    <text evidence="8">The sequence shown here is derived from an EMBL/GenBank/DDBJ whole genome shotgun (WGS) entry which is preliminary data.</text>
</comment>
<dbReference type="InterPro" id="IPR003107">
    <property type="entry name" value="HAT"/>
</dbReference>
<feature type="compositionally biased region" description="Basic and acidic residues" evidence="6">
    <location>
        <begin position="227"/>
        <end position="245"/>
    </location>
</feature>
<keyword evidence="4" id="KW-0677">Repeat</keyword>
<evidence type="ECO:0000256" key="4">
    <source>
        <dbReference type="ARBA" id="ARBA00022737"/>
    </source>
</evidence>
<accession>A0A2N5TY69</accession>
<dbReference type="GO" id="GO:0000462">
    <property type="term" value="P:maturation of SSU-rRNA from tricistronic rRNA transcript (SSU-rRNA, 5.8S rRNA, LSU-rRNA)"/>
    <property type="evidence" value="ECO:0007669"/>
    <property type="project" value="InterPro"/>
</dbReference>
<dbReference type="AlphaFoldDB" id="A0A2N5TY69"/>
<dbReference type="GO" id="GO:0030515">
    <property type="term" value="F:snoRNA binding"/>
    <property type="evidence" value="ECO:0007669"/>
    <property type="project" value="InterPro"/>
</dbReference>
<dbReference type="SMART" id="SM00386">
    <property type="entry name" value="HAT"/>
    <property type="match status" value="4"/>
</dbReference>
<reference evidence="8 9" key="1">
    <citation type="submission" date="2017-11" db="EMBL/GenBank/DDBJ databases">
        <title>De novo assembly and phasing of dikaryotic genomes from two isolates of Puccinia coronata f. sp. avenae, the causal agent of oat crown rust.</title>
        <authorList>
            <person name="Miller M.E."/>
            <person name="Zhang Y."/>
            <person name="Omidvar V."/>
            <person name="Sperschneider J."/>
            <person name="Schwessinger B."/>
            <person name="Raley C."/>
            <person name="Palmer J.M."/>
            <person name="Garnica D."/>
            <person name="Upadhyaya N."/>
            <person name="Rathjen J."/>
            <person name="Taylor J.M."/>
            <person name="Park R.F."/>
            <person name="Dodds P.N."/>
            <person name="Hirsch C.D."/>
            <person name="Kianian S.F."/>
            <person name="Figueroa M."/>
        </authorList>
    </citation>
    <scope>NUCLEOTIDE SEQUENCE [LARGE SCALE GENOMIC DNA]</scope>
    <source>
        <strain evidence="8">12NC29</strain>
    </source>
</reference>
<dbReference type="Gene3D" id="1.25.40.10">
    <property type="entry name" value="Tetratricopeptide repeat domain"/>
    <property type="match status" value="2"/>
</dbReference>
<dbReference type="GO" id="GO:0032040">
    <property type="term" value="C:small-subunit processome"/>
    <property type="evidence" value="ECO:0007669"/>
    <property type="project" value="TreeGrafter"/>
</dbReference>
<protein>
    <recommendedName>
        <fullName evidence="7">U3 small nucleolar RNA-associated protein 6 N-terminal domain-containing protein</fullName>
    </recommendedName>
</protein>
<dbReference type="InterPro" id="IPR013949">
    <property type="entry name" value="Utp6"/>
</dbReference>
<evidence type="ECO:0000256" key="5">
    <source>
        <dbReference type="ARBA" id="ARBA00023242"/>
    </source>
</evidence>
<dbReference type="GO" id="GO:0034388">
    <property type="term" value="C:Pwp2p-containing subcomplex of 90S preribosome"/>
    <property type="evidence" value="ECO:0007669"/>
    <property type="project" value="TreeGrafter"/>
</dbReference>
<dbReference type="Pfam" id="PF08640">
    <property type="entry name" value="U3_assoc_6"/>
    <property type="match status" value="1"/>
</dbReference>
<evidence type="ECO:0000313" key="9">
    <source>
        <dbReference type="Proteomes" id="UP000235388"/>
    </source>
</evidence>
<organism evidence="8 9">
    <name type="scientific">Puccinia coronata f. sp. avenae</name>
    <dbReference type="NCBI Taxonomy" id="200324"/>
    <lineage>
        <taxon>Eukaryota</taxon>
        <taxon>Fungi</taxon>
        <taxon>Dikarya</taxon>
        <taxon>Basidiomycota</taxon>
        <taxon>Pucciniomycotina</taxon>
        <taxon>Pucciniomycetes</taxon>
        <taxon>Pucciniales</taxon>
        <taxon>Pucciniaceae</taxon>
        <taxon>Puccinia</taxon>
    </lineage>
</organism>
<evidence type="ECO:0000256" key="6">
    <source>
        <dbReference type="SAM" id="MobiDB-lite"/>
    </source>
</evidence>
<dbReference type="SUPFAM" id="SSF48452">
    <property type="entry name" value="TPR-like"/>
    <property type="match status" value="1"/>
</dbReference>
<keyword evidence="9" id="KW-1185">Reference proteome</keyword>
<dbReference type="InterPro" id="IPR011990">
    <property type="entry name" value="TPR-like_helical_dom_sf"/>
</dbReference>
<feature type="domain" description="U3 small nucleolar RNA-associated protein 6 N-terminal" evidence="7">
    <location>
        <begin position="8"/>
        <end position="87"/>
    </location>
</feature>
<dbReference type="PANTHER" id="PTHR23271:SF1">
    <property type="entry name" value="U3 SMALL NUCLEOLAR RNA-ASSOCIATED PROTEIN 6 HOMOLOG"/>
    <property type="match status" value="1"/>
</dbReference>
<feature type="compositionally biased region" description="Polar residues" evidence="6">
    <location>
        <begin position="211"/>
        <end position="226"/>
    </location>
</feature>
<keyword evidence="3" id="KW-0698">rRNA processing</keyword>
<comment type="similarity">
    <text evidence="2">Belongs to the UTP6 family.</text>
</comment>
<evidence type="ECO:0000256" key="1">
    <source>
        <dbReference type="ARBA" id="ARBA00004604"/>
    </source>
</evidence>
<dbReference type="STRING" id="200324.A0A2N5TY69"/>